<dbReference type="Proteomes" id="UP000192569">
    <property type="component" value="Chromosome I"/>
</dbReference>
<reference evidence="7 8" key="1">
    <citation type="submission" date="2017-04" db="EMBL/GenBank/DDBJ databases">
        <authorList>
            <person name="Afonso C.L."/>
            <person name="Miller P.J."/>
            <person name="Scott M.A."/>
            <person name="Spackman E."/>
            <person name="Goraichik I."/>
            <person name="Dimitrov K.M."/>
            <person name="Suarez D.L."/>
            <person name="Swayne D.E."/>
        </authorList>
    </citation>
    <scope>NUCLEOTIDE SEQUENCE [LARGE SCALE GENOMIC DNA]</scope>
    <source>
        <strain evidence="7 8">ToBE</strain>
    </source>
</reference>
<evidence type="ECO:0000256" key="2">
    <source>
        <dbReference type="ARBA" id="ARBA00022490"/>
    </source>
</evidence>
<feature type="domain" description="N-acetyltransferase" evidence="6">
    <location>
        <begin position="1"/>
        <end position="141"/>
    </location>
</feature>
<dbReference type="Gene3D" id="3.40.630.30">
    <property type="match status" value="1"/>
</dbReference>
<evidence type="ECO:0000256" key="1">
    <source>
        <dbReference type="ARBA" id="ARBA00005395"/>
    </source>
</evidence>
<keyword evidence="3 7" id="KW-0808">Transferase</keyword>
<keyword evidence="2 5" id="KW-0963">Cytoplasm</keyword>
<dbReference type="PANTHER" id="PTHR43420:SF44">
    <property type="entry name" value="ACETYLTRANSFERASE YPEA"/>
    <property type="match status" value="1"/>
</dbReference>
<dbReference type="InterPro" id="IPR000182">
    <property type="entry name" value="GNAT_dom"/>
</dbReference>
<dbReference type="RefSeq" id="WP_084663489.1">
    <property type="nucleotide sequence ID" value="NZ_LT838272.1"/>
</dbReference>
<comment type="catalytic activity">
    <reaction evidence="5">
        <text>N-terminal L-alanyl-[ribosomal protein bS18] + acetyl-CoA = N-terminal N(alpha)-acetyl-L-alanyl-[ribosomal protein bS18] + CoA + H(+)</text>
        <dbReference type="Rhea" id="RHEA:43756"/>
        <dbReference type="Rhea" id="RHEA-COMP:10676"/>
        <dbReference type="Rhea" id="RHEA-COMP:10677"/>
        <dbReference type="ChEBI" id="CHEBI:15378"/>
        <dbReference type="ChEBI" id="CHEBI:57287"/>
        <dbReference type="ChEBI" id="CHEBI:57288"/>
        <dbReference type="ChEBI" id="CHEBI:64718"/>
        <dbReference type="ChEBI" id="CHEBI:83683"/>
        <dbReference type="EC" id="2.3.1.266"/>
    </reaction>
</comment>
<dbReference type="OrthoDB" id="9794566at2"/>
<comment type="similarity">
    <text evidence="1 5">Belongs to the acetyltransferase family. RimI subfamily.</text>
</comment>
<organism evidence="7 8">
    <name type="scientific">Thermanaeromonas toyohensis ToBE</name>
    <dbReference type="NCBI Taxonomy" id="698762"/>
    <lineage>
        <taxon>Bacteria</taxon>
        <taxon>Bacillati</taxon>
        <taxon>Bacillota</taxon>
        <taxon>Clostridia</taxon>
        <taxon>Neomoorellales</taxon>
        <taxon>Neomoorellaceae</taxon>
        <taxon>Thermanaeromonas</taxon>
    </lineage>
</organism>
<sequence>MTSQHLDGVLAIERLSFPTPWSRSSFLNELYTNDYAYYYVCLWGNKVVGYAGMWIILDEAHLTNIAVHPGFRRCGIGELLLDTLIKEALDLGAERMTLEVRISNIPAQRLYEKKGFVRSGIRRGYYTDTQEDAIIMWKTLREKGGGNG</sequence>
<dbReference type="NCBIfam" id="TIGR01575">
    <property type="entry name" value="rimI"/>
    <property type="match status" value="1"/>
</dbReference>
<dbReference type="EMBL" id="LT838272">
    <property type="protein sequence ID" value="SMB91061.1"/>
    <property type="molecule type" value="Genomic_DNA"/>
</dbReference>
<accession>A0A1W1VDD7</accession>
<evidence type="ECO:0000256" key="4">
    <source>
        <dbReference type="ARBA" id="ARBA00023315"/>
    </source>
</evidence>
<name>A0A1W1VDD7_9FIRM</name>
<keyword evidence="4" id="KW-0012">Acyltransferase</keyword>
<evidence type="ECO:0000313" key="7">
    <source>
        <dbReference type="EMBL" id="SMB91061.1"/>
    </source>
</evidence>
<dbReference type="PROSITE" id="PS51186">
    <property type="entry name" value="GNAT"/>
    <property type="match status" value="1"/>
</dbReference>
<evidence type="ECO:0000256" key="3">
    <source>
        <dbReference type="ARBA" id="ARBA00022679"/>
    </source>
</evidence>
<evidence type="ECO:0000256" key="5">
    <source>
        <dbReference type="RuleBase" id="RU363094"/>
    </source>
</evidence>
<dbReference type="PANTHER" id="PTHR43420">
    <property type="entry name" value="ACETYLTRANSFERASE"/>
    <property type="match status" value="1"/>
</dbReference>
<dbReference type="EC" id="2.3.1.266" evidence="5"/>
<dbReference type="GO" id="GO:0008999">
    <property type="term" value="F:protein-N-terminal-alanine acetyltransferase activity"/>
    <property type="evidence" value="ECO:0007669"/>
    <property type="project" value="UniProtKB-EC"/>
</dbReference>
<proteinExistence type="inferred from homology"/>
<dbReference type="InterPro" id="IPR050680">
    <property type="entry name" value="YpeA/RimI_acetyltransf"/>
</dbReference>
<gene>
    <name evidence="7" type="ORF">SAMN00808754_0378</name>
</gene>
<keyword evidence="7" id="KW-0689">Ribosomal protein</keyword>
<dbReference type="CDD" id="cd04301">
    <property type="entry name" value="NAT_SF"/>
    <property type="match status" value="1"/>
</dbReference>
<dbReference type="GO" id="GO:0005737">
    <property type="term" value="C:cytoplasm"/>
    <property type="evidence" value="ECO:0007669"/>
    <property type="project" value="UniProtKB-SubCell"/>
</dbReference>
<dbReference type="InterPro" id="IPR016181">
    <property type="entry name" value="Acyl_CoA_acyltransferase"/>
</dbReference>
<evidence type="ECO:0000259" key="6">
    <source>
        <dbReference type="PROSITE" id="PS51186"/>
    </source>
</evidence>
<protein>
    <recommendedName>
        <fullName evidence="5">[Ribosomal protein bS18]-alanine N-acetyltransferase</fullName>
        <ecNumber evidence="5">2.3.1.266</ecNumber>
    </recommendedName>
</protein>
<dbReference type="STRING" id="698762.SAMN00808754_0378"/>
<dbReference type="Pfam" id="PF00583">
    <property type="entry name" value="Acetyltransf_1"/>
    <property type="match status" value="1"/>
</dbReference>
<keyword evidence="7" id="KW-0687">Ribonucleoprotein</keyword>
<evidence type="ECO:0000313" key="8">
    <source>
        <dbReference type="Proteomes" id="UP000192569"/>
    </source>
</evidence>
<comment type="function">
    <text evidence="5">Acetylates the N-terminal alanine of ribosomal protein bS18.</text>
</comment>
<dbReference type="SUPFAM" id="SSF55729">
    <property type="entry name" value="Acyl-CoA N-acyltransferases (Nat)"/>
    <property type="match status" value="1"/>
</dbReference>
<comment type="subcellular location">
    <subcellularLocation>
        <location evidence="5">Cytoplasm</location>
    </subcellularLocation>
</comment>
<dbReference type="AlphaFoldDB" id="A0A1W1VDD7"/>
<dbReference type="InterPro" id="IPR006464">
    <property type="entry name" value="AcTrfase_RimI/Ard1"/>
</dbReference>
<dbReference type="GO" id="GO:0005840">
    <property type="term" value="C:ribosome"/>
    <property type="evidence" value="ECO:0007669"/>
    <property type="project" value="UniProtKB-KW"/>
</dbReference>
<keyword evidence="8" id="KW-1185">Reference proteome</keyword>